<comment type="caution">
    <text evidence="1">The sequence shown here is derived from an EMBL/GenBank/DDBJ whole genome shotgun (WGS) entry which is preliminary data.</text>
</comment>
<keyword evidence="2" id="KW-1185">Reference proteome</keyword>
<gene>
    <name evidence="1" type="ORF">Lgee_0791</name>
</gene>
<evidence type="ECO:0000313" key="2">
    <source>
        <dbReference type="Proteomes" id="UP000054785"/>
    </source>
</evidence>
<dbReference type="RefSeq" id="WP_028386116.1">
    <property type="nucleotide sequence ID" value="NZ_CAAAHN010000008.1"/>
</dbReference>
<name>A0A0W0U367_9GAMM</name>
<reference evidence="1 2" key="1">
    <citation type="submission" date="2015-11" db="EMBL/GenBank/DDBJ databases">
        <title>Genomic analysis of 38 Legionella species identifies large and diverse effector repertoires.</title>
        <authorList>
            <person name="Burstein D."/>
            <person name="Amaro F."/>
            <person name="Zusman T."/>
            <person name="Lifshitz Z."/>
            <person name="Cohen O."/>
            <person name="Gilbert J.A."/>
            <person name="Pupko T."/>
            <person name="Shuman H.A."/>
            <person name="Segal G."/>
        </authorList>
    </citation>
    <scope>NUCLEOTIDE SEQUENCE [LARGE SCALE GENOMIC DNA]</scope>
    <source>
        <strain evidence="1 2">ATCC 49504</strain>
    </source>
</reference>
<sequence>MNLYTLTLVVLAGALVIVFIQDIAKIFKRLAKIPGVLLFGPLLTVSAALYAWEVYAYISLVHIQAVYFWPVNWLQSQYGENARLAGLTALLTLTALLPVLLIDIWLRRTRFYGLDHPARLHAFLFLFATLLLWLLPFVT</sequence>
<protein>
    <submittedName>
        <fullName evidence="1">Uncharacterized protein</fullName>
    </submittedName>
</protein>
<proteinExistence type="predicted"/>
<dbReference type="Proteomes" id="UP000054785">
    <property type="component" value="Unassembled WGS sequence"/>
</dbReference>
<dbReference type="EMBL" id="LNYC01000023">
    <property type="protein sequence ID" value="KTD01995.1"/>
    <property type="molecule type" value="Genomic_DNA"/>
</dbReference>
<dbReference type="PATRIC" id="fig|45065.4.peg.849"/>
<evidence type="ECO:0000313" key="1">
    <source>
        <dbReference type="EMBL" id="KTD01995.1"/>
    </source>
</evidence>
<accession>A0A0W0U367</accession>
<organism evidence="1 2">
    <name type="scientific">Legionella geestiana</name>
    <dbReference type="NCBI Taxonomy" id="45065"/>
    <lineage>
        <taxon>Bacteria</taxon>
        <taxon>Pseudomonadati</taxon>
        <taxon>Pseudomonadota</taxon>
        <taxon>Gammaproteobacteria</taxon>
        <taxon>Legionellales</taxon>
        <taxon>Legionellaceae</taxon>
        <taxon>Legionella</taxon>
    </lineage>
</organism>
<dbReference type="STRING" id="45065.Lgee_0791"/>
<dbReference type="AlphaFoldDB" id="A0A0W0U367"/>